<protein>
    <submittedName>
        <fullName evidence="2">Uma2 family endonuclease</fullName>
    </submittedName>
</protein>
<evidence type="ECO:0000259" key="1">
    <source>
        <dbReference type="Pfam" id="PF05685"/>
    </source>
</evidence>
<dbReference type="CDD" id="cd06260">
    <property type="entry name" value="DUF820-like"/>
    <property type="match status" value="1"/>
</dbReference>
<keyword evidence="2" id="KW-0540">Nuclease</keyword>
<keyword evidence="2" id="KW-0378">Hydrolase</keyword>
<dbReference type="Pfam" id="PF05685">
    <property type="entry name" value="Uma2"/>
    <property type="match status" value="1"/>
</dbReference>
<accession>A0A937VZ08</accession>
<dbReference type="Proteomes" id="UP000712673">
    <property type="component" value="Unassembled WGS sequence"/>
</dbReference>
<sequence length="201" mass="22760">MSFYPKRRLTPEEYLASERLATYKSEYVNGAVFAMSGASPRHVLIVTNVVAELRQQLKQRPCTVYSTDLRVQVRPTGLYTYPDVIVVCGQPQFDDVQHDTLLNPTVLIEVLSESTKDYDRGGKFEHYRTLTSLAEYVLIAQDKHHVEHFVRQLDNRWLLAETNNLADTIHLPSIVCDLALTEVYDKVETLGGEDVPPGPPA</sequence>
<comment type="caution">
    <text evidence="2">The sequence shown here is derived from an EMBL/GenBank/DDBJ whole genome shotgun (WGS) entry which is preliminary data.</text>
</comment>
<dbReference type="InterPro" id="IPR011335">
    <property type="entry name" value="Restrct_endonuc-II-like"/>
</dbReference>
<proteinExistence type="predicted"/>
<evidence type="ECO:0000313" key="3">
    <source>
        <dbReference type="Proteomes" id="UP000712673"/>
    </source>
</evidence>
<dbReference type="AlphaFoldDB" id="A0A937VZ08"/>
<evidence type="ECO:0000313" key="2">
    <source>
        <dbReference type="EMBL" id="MBM3222740.1"/>
    </source>
</evidence>
<dbReference type="SUPFAM" id="SSF52980">
    <property type="entry name" value="Restriction endonuclease-like"/>
    <property type="match status" value="1"/>
</dbReference>
<dbReference type="InterPro" id="IPR012296">
    <property type="entry name" value="Nuclease_put_TT1808"/>
</dbReference>
<name>A0A937VZ08_UNCTE</name>
<dbReference type="GO" id="GO:0004519">
    <property type="term" value="F:endonuclease activity"/>
    <property type="evidence" value="ECO:0007669"/>
    <property type="project" value="UniProtKB-KW"/>
</dbReference>
<dbReference type="InterPro" id="IPR008538">
    <property type="entry name" value="Uma2"/>
</dbReference>
<reference evidence="2" key="1">
    <citation type="submission" date="2019-03" db="EMBL/GenBank/DDBJ databases">
        <title>Lake Tanganyika Metagenome-Assembled Genomes (MAGs).</title>
        <authorList>
            <person name="Tran P."/>
        </authorList>
    </citation>
    <scope>NUCLEOTIDE SEQUENCE</scope>
    <source>
        <strain evidence="2">K_DeepCast_65m_m2_066</strain>
    </source>
</reference>
<dbReference type="PANTHER" id="PTHR36558">
    <property type="entry name" value="GLR1098 PROTEIN"/>
    <property type="match status" value="1"/>
</dbReference>
<dbReference type="PANTHER" id="PTHR36558:SF1">
    <property type="entry name" value="RESTRICTION ENDONUCLEASE DOMAIN-CONTAINING PROTEIN-RELATED"/>
    <property type="match status" value="1"/>
</dbReference>
<feature type="domain" description="Putative restriction endonuclease" evidence="1">
    <location>
        <begin position="11"/>
        <end position="179"/>
    </location>
</feature>
<keyword evidence="2" id="KW-0255">Endonuclease</keyword>
<organism evidence="2 3">
    <name type="scientific">Tectimicrobiota bacterium</name>
    <dbReference type="NCBI Taxonomy" id="2528274"/>
    <lineage>
        <taxon>Bacteria</taxon>
        <taxon>Pseudomonadati</taxon>
        <taxon>Nitrospinota/Tectimicrobiota group</taxon>
        <taxon>Candidatus Tectimicrobiota</taxon>
    </lineage>
</organism>
<dbReference type="Gene3D" id="3.90.1570.10">
    <property type="entry name" value="tt1808, chain A"/>
    <property type="match status" value="1"/>
</dbReference>
<dbReference type="EMBL" id="VGLS01000049">
    <property type="protein sequence ID" value="MBM3222740.1"/>
    <property type="molecule type" value="Genomic_DNA"/>
</dbReference>
<gene>
    <name evidence="2" type="ORF">FJZ47_02905</name>
</gene>